<reference evidence="2" key="1">
    <citation type="journal article" date="2022" name="Mol. Ecol. Resour.">
        <title>The genomes of chicory, endive, great burdock and yacon provide insights into Asteraceae palaeo-polyploidization history and plant inulin production.</title>
        <authorList>
            <person name="Fan W."/>
            <person name="Wang S."/>
            <person name="Wang H."/>
            <person name="Wang A."/>
            <person name="Jiang F."/>
            <person name="Liu H."/>
            <person name="Zhao H."/>
            <person name="Xu D."/>
            <person name="Zhang Y."/>
        </authorList>
    </citation>
    <scope>NUCLEOTIDE SEQUENCE [LARGE SCALE GENOMIC DNA]</scope>
    <source>
        <strain evidence="2">cv. Niubang</strain>
    </source>
</reference>
<reference evidence="1 2" key="2">
    <citation type="journal article" date="2022" name="Mol. Ecol. Resour.">
        <title>The genomes of chicory, endive, great burdock and yacon provide insights into Asteraceae paleo-polyploidization history and plant inulin production.</title>
        <authorList>
            <person name="Fan W."/>
            <person name="Wang S."/>
            <person name="Wang H."/>
            <person name="Wang A."/>
            <person name="Jiang F."/>
            <person name="Liu H."/>
            <person name="Zhao H."/>
            <person name="Xu D."/>
            <person name="Zhang Y."/>
        </authorList>
    </citation>
    <scope>NUCLEOTIDE SEQUENCE [LARGE SCALE GENOMIC DNA]</scope>
    <source>
        <strain evidence="2">cv. Niubang</strain>
    </source>
</reference>
<evidence type="ECO:0000313" key="2">
    <source>
        <dbReference type="Proteomes" id="UP001055879"/>
    </source>
</evidence>
<name>A0ACB8ZQ11_ARCLA</name>
<evidence type="ECO:0000313" key="1">
    <source>
        <dbReference type="EMBL" id="KAI3698215.1"/>
    </source>
</evidence>
<sequence>MCPGLTLGLANLELPLAMLLYHFDWQLQNGATHFDMSEAFGATINSTMEYHIGNSTNKTYIQRWFLS</sequence>
<keyword evidence="2" id="KW-1185">Reference proteome</keyword>
<organism evidence="1 2">
    <name type="scientific">Arctium lappa</name>
    <name type="common">Greater burdock</name>
    <name type="synonym">Lappa major</name>
    <dbReference type="NCBI Taxonomy" id="4217"/>
    <lineage>
        <taxon>Eukaryota</taxon>
        <taxon>Viridiplantae</taxon>
        <taxon>Streptophyta</taxon>
        <taxon>Embryophyta</taxon>
        <taxon>Tracheophyta</taxon>
        <taxon>Spermatophyta</taxon>
        <taxon>Magnoliopsida</taxon>
        <taxon>eudicotyledons</taxon>
        <taxon>Gunneridae</taxon>
        <taxon>Pentapetalae</taxon>
        <taxon>asterids</taxon>
        <taxon>campanulids</taxon>
        <taxon>Asterales</taxon>
        <taxon>Asteraceae</taxon>
        <taxon>Carduoideae</taxon>
        <taxon>Cardueae</taxon>
        <taxon>Arctiinae</taxon>
        <taxon>Arctium</taxon>
    </lineage>
</organism>
<protein>
    <submittedName>
        <fullName evidence="1">Uncharacterized protein</fullName>
    </submittedName>
</protein>
<comment type="caution">
    <text evidence="1">The sequence shown here is derived from an EMBL/GenBank/DDBJ whole genome shotgun (WGS) entry which is preliminary data.</text>
</comment>
<accession>A0ACB8ZQ11</accession>
<dbReference type="Proteomes" id="UP001055879">
    <property type="component" value="Linkage Group LG10"/>
</dbReference>
<dbReference type="EMBL" id="CM042056">
    <property type="protein sequence ID" value="KAI3698215.1"/>
    <property type="molecule type" value="Genomic_DNA"/>
</dbReference>
<gene>
    <name evidence="1" type="ORF">L6452_31328</name>
</gene>
<proteinExistence type="predicted"/>